<dbReference type="AlphaFoldDB" id="A0A3B0ZV13"/>
<reference evidence="1" key="1">
    <citation type="submission" date="2018-06" db="EMBL/GenBank/DDBJ databases">
        <authorList>
            <person name="Zhirakovskaya E."/>
        </authorList>
    </citation>
    <scope>NUCLEOTIDE SEQUENCE</scope>
</reference>
<name>A0A3B0ZV13_9ZZZZ</name>
<evidence type="ECO:0000313" key="1">
    <source>
        <dbReference type="EMBL" id="VAW91903.1"/>
    </source>
</evidence>
<protein>
    <submittedName>
        <fullName evidence="1">Uncharacterized protein</fullName>
    </submittedName>
</protein>
<proteinExistence type="predicted"/>
<organism evidence="1">
    <name type="scientific">hydrothermal vent metagenome</name>
    <dbReference type="NCBI Taxonomy" id="652676"/>
    <lineage>
        <taxon>unclassified sequences</taxon>
        <taxon>metagenomes</taxon>
        <taxon>ecological metagenomes</taxon>
    </lineage>
</organism>
<accession>A0A3B0ZV13</accession>
<sequence length="172" mass="19639">MAICFDLEISFLNVEYDLQLFLEQLAPTIKPFKNIDFHPLKNSFITVDGPYQGQLSVTPKNVGMGVSFDDDAPYHDVDDEEALKLSLHMYEFIRGLPEYQMALVGWELGFLSNYLKHDQAGQVVEVAAIEGLVVANELFEKVKDSSRWINFDSRHKWIPCESQIGNMFGDDE</sequence>
<dbReference type="EMBL" id="UOFR01000013">
    <property type="protein sequence ID" value="VAW91903.1"/>
    <property type="molecule type" value="Genomic_DNA"/>
</dbReference>
<gene>
    <name evidence="1" type="ORF">MNBD_GAMMA21-2823</name>
</gene>